<feature type="domain" description="KOW" evidence="6">
    <location>
        <begin position="8"/>
        <end position="32"/>
    </location>
</feature>
<sequence length="137" mass="16060">MVKVYKQGRVVIVLSGSYAGKKALVVKSNDEGTTDRPYEHALIAGIARYPRPVTRRMKAKVIERRCRIKPFIKMINLKHVMPTRYSVSDLAFEKSLVNKDSTKDPSKRRKARNHIKTIFETRYKTGKNRWFFEKLKF</sequence>
<name>A0A6A7FP21_9CRUS</name>
<protein>
    <recommendedName>
        <fullName evidence="4">Large ribosomal subunit protein eL27</fullName>
    </recommendedName>
    <alternativeName>
        <fullName evidence="5">60S ribosomal protein L27</fullName>
    </alternativeName>
</protein>
<evidence type="ECO:0000256" key="2">
    <source>
        <dbReference type="ARBA" id="ARBA00022980"/>
    </source>
</evidence>
<evidence type="ECO:0000256" key="1">
    <source>
        <dbReference type="ARBA" id="ARBA00009124"/>
    </source>
</evidence>
<dbReference type="AlphaFoldDB" id="A0A6A7FP21"/>
<dbReference type="GO" id="GO:1990904">
    <property type="term" value="C:ribonucleoprotein complex"/>
    <property type="evidence" value="ECO:0007669"/>
    <property type="project" value="UniProtKB-KW"/>
</dbReference>
<dbReference type="GO" id="GO:0003735">
    <property type="term" value="F:structural constituent of ribosome"/>
    <property type="evidence" value="ECO:0007669"/>
    <property type="project" value="InterPro"/>
</dbReference>
<dbReference type="SUPFAM" id="SSF50104">
    <property type="entry name" value="Translation proteins SH3-like domain"/>
    <property type="match status" value="1"/>
</dbReference>
<evidence type="ECO:0000256" key="5">
    <source>
        <dbReference type="ARBA" id="ARBA00035329"/>
    </source>
</evidence>
<dbReference type="FunFam" id="2.30.30.770:FF:000001">
    <property type="entry name" value="60S ribosomal protein L27"/>
    <property type="match status" value="1"/>
</dbReference>
<evidence type="ECO:0000256" key="3">
    <source>
        <dbReference type="ARBA" id="ARBA00023274"/>
    </source>
</evidence>
<dbReference type="CDD" id="cd06090">
    <property type="entry name" value="KOW_RPL27"/>
    <property type="match status" value="1"/>
</dbReference>
<keyword evidence="2 7" id="KW-0689">Ribosomal protein</keyword>
<dbReference type="GO" id="GO:0005840">
    <property type="term" value="C:ribosome"/>
    <property type="evidence" value="ECO:0007669"/>
    <property type="project" value="UniProtKB-KW"/>
</dbReference>
<dbReference type="InterPro" id="IPR008991">
    <property type="entry name" value="Translation_prot_SH3-like_sf"/>
</dbReference>
<evidence type="ECO:0000313" key="7">
    <source>
        <dbReference type="EMBL" id="LAC19960.1"/>
    </source>
</evidence>
<dbReference type="Pfam" id="PF01777">
    <property type="entry name" value="Ribosomal_L27e"/>
    <property type="match status" value="1"/>
</dbReference>
<dbReference type="EMBL" id="IACT01000557">
    <property type="protein sequence ID" value="LAC19960.1"/>
    <property type="molecule type" value="mRNA"/>
</dbReference>
<dbReference type="GO" id="GO:0006412">
    <property type="term" value="P:translation"/>
    <property type="evidence" value="ECO:0007669"/>
    <property type="project" value="InterPro"/>
</dbReference>
<reference evidence="7" key="1">
    <citation type="submission" date="2017-11" db="EMBL/GenBank/DDBJ databases">
        <title>The sensing device of the deep-sea amphipod.</title>
        <authorList>
            <person name="Kobayashi H."/>
            <person name="Nagahama T."/>
            <person name="Arai W."/>
            <person name="Sasagawa Y."/>
            <person name="Umeda M."/>
            <person name="Hayashi T."/>
            <person name="Nikaido I."/>
            <person name="Watanabe H."/>
            <person name="Oguri K."/>
            <person name="Kitazato H."/>
            <person name="Fujioka K."/>
            <person name="Kido Y."/>
            <person name="Takami H."/>
        </authorList>
    </citation>
    <scope>NUCLEOTIDE SEQUENCE</scope>
    <source>
        <tissue evidence="7">Whole body</tissue>
    </source>
</reference>
<dbReference type="InterPro" id="IPR038655">
    <property type="entry name" value="Ribosomal_eL27_sf"/>
</dbReference>
<dbReference type="InterPro" id="IPR005824">
    <property type="entry name" value="KOW"/>
</dbReference>
<dbReference type="InterPro" id="IPR041991">
    <property type="entry name" value="Ribosomal_eL27_KOW"/>
</dbReference>
<proteinExistence type="evidence at transcript level"/>
<accession>A0A6A7FP21</accession>
<evidence type="ECO:0000259" key="6">
    <source>
        <dbReference type="Pfam" id="PF00467"/>
    </source>
</evidence>
<dbReference type="Pfam" id="PF00467">
    <property type="entry name" value="KOW"/>
    <property type="match status" value="1"/>
</dbReference>
<organism evidence="7">
    <name type="scientific">Hirondellea gigas</name>
    <dbReference type="NCBI Taxonomy" id="1518452"/>
    <lineage>
        <taxon>Eukaryota</taxon>
        <taxon>Metazoa</taxon>
        <taxon>Ecdysozoa</taxon>
        <taxon>Arthropoda</taxon>
        <taxon>Crustacea</taxon>
        <taxon>Multicrustacea</taxon>
        <taxon>Malacostraca</taxon>
        <taxon>Eumalacostraca</taxon>
        <taxon>Peracarida</taxon>
        <taxon>Amphipoda</taxon>
        <taxon>Amphilochidea</taxon>
        <taxon>Lysianassida</taxon>
        <taxon>Lysianassidira</taxon>
        <taxon>Lysianassoidea</taxon>
        <taxon>Lysianassidae</taxon>
        <taxon>Hirondellea</taxon>
    </lineage>
</organism>
<evidence type="ECO:0000256" key="4">
    <source>
        <dbReference type="ARBA" id="ARBA00035224"/>
    </source>
</evidence>
<keyword evidence="3" id="KW-0687">Ribonucleoprotein</keyword>
<dbReference type="PANTHER" id="PTHR10497">
    <property type="entry name" value="60S RIBOSOMAL PROTEIN L27"/>
    <property type="match status" value="1"/>
</dbReference>
<dbReference type="InterPro" id="IPR001141">
    <property type="entry name" value="Ribosomal_eL27"/>
</dbReference>
<comment type="similarity">
    <text evidence="1">Belongs to the eukaryotic ribosomal protein eL27 family.</text>
</comment>
<dbReference type="Gene3D" id="2.30.30.770">
    <property type="match status" value="1"/>
</dbReference>